<organism evidence="2 3">
    <name type="scientific">Streblomastix strix</name>
    <dbReference type="NCBI Taxonomy" id="222440"/>
    <lineage>
        <taxon>Eukaryota</taxon>
        <taxon>Metamonada</taxon>
        <taxon>Preaxostyla</taxon>
        <taxon>Oxymonadida</taxon>
        <taxon>Streblomastigidae</taxon>
        <taxon>Streblomastix</taxon>
    </lineage>
</organism>
<dbReference type="EMBL" id="SNRW01007609">
    <property type="protein sequence ID" value="KAA6380969.1"/>
    <property type="molecule type" value="Genomic_DNA"/>
</dbReference>
<feature type="compositionally biased region" description="Acidic residues" evidence="1">
    <location>
        <begin position="263"/>
        <end position="277"/>
    </location>
</feature>
<evidence type="ECO:0000256" key="1">
    <source>
        <dbReference type="SAM" id="MobiDB-lite"/>
    </source>
</evidence>
<evidence type="ECO:0000313" key="2">
    <source>
        <dbReference type="EMBL" id="KAA6380969.1"/>
    </source>
</evidence>
<accession>A0A5J4VEX0</accession>
<gene>
    <name evidence="2" type="ORF">EZS28_023506</name>
</gene>
<sequence>MQPYQDIGQLQADVQVINTELARQTHFRGYFTTNDEILKLANPALDDYAYSAEDLLVWDYDGSQWIETDKIVPDQVTPASDANPQADGTVTAGTSTEYSRGDHIHPLNISTNAPISDTASEDVGTSVNYARSYHSHPLNINTTLPLQDSQRSVGTSNQYARSDHSQQINVETNTSNIPVVDGIGNNGASALYARQHHVHPQQLTYDANVTATKFIKTGGTASEVLCANGDTKAISGIDSDSVQKTGKPLQIIQGLLRYGGEPPQDDDVESEESDDDDYQTKGQIYSYYVNKSQTETITGRKAFKNNQFEIQLTGSSTSFAGVTCGAVQINPNGNNFNEGLRISRSTVSNYSGIYLGCNPSQTSGALTDQWSIVNTPTGEL</sequence>
<protein>
    <submittedName>
        <fullName evidence="2">Uncharacterized protein</fullName>
    </submittedName>
</protein>
<reference evidence="2 3" key="1">
    <citation type="submission" date="2019-03" db="EMBL/GenBank/DDBJ databases">
        <title>Single cell metagenomics reveals metabolic interactions within the superorganism composed of flagellate Streblomastix strix and complex community of Bacteroidetes bacteria on its surface.</title>
        <authorList>
            <person name="Treitli S.C."/>
            <person name="Kolisko M."/>
            <person name="Husnik F."/>
            <person name="Keeling P."/>
            <person name="Hampl V."/>
        </authorList>
    </citation>
    <scope>NUCLEOTIDE SEQUENCE [LARGE SCALE GENOMIC DNA]</scope>
    <source>
        <strain evidence="2">ST1C</strain>
    </source>
</reference>
<name>A0A5J4VEX0_9EUKA</name>
<dbReference type="AlphaFoldDB" id="A0A5J4VEX0"/>
<proteinExistence type="predicted"/>
<dbReference type="Proteomes" id="UP000324800">
    <property type="component" value="Unassembled WGS sequence"/>
</dbReference>
<feature type="region of interest" description="Disordered" evidence="1">
    <location>
        <begin position="257"/>
        <end position="277"/>
    </location>
</feature>
<evidence type="ECO:0000313" key="3">
    <source>
        <dbReference type="Proteomes" id="UP000324800"/>
    </source>
</evidence>
<comment type="caution">
    <text evidence="2">The sequence shown here is derived from an EMBL/GenBank/DDBJ whole genome shotgun (WGS) entry which is preliminary data.</text>
</comment>